<feature type="transmembrane region" description="Helical" evidence="2">
    <location>
        <begin position="91"/>
        <end position="115"/>
    </location>
</feature>
<organism evidence="4 5">
    <name type="scientific">Cryphonectria parasitica (strain ATCC 38755 / EP155)</name>
    <dbReference type="NCBI Taxonomy" id="660469"/>
    <lineage>
        <taxon>Eukaryota</taxon>
        <taxon>Fungi</taxon>
        <taxon>Dikarya</taxon>
        <taxon>Ascomycota</taxon>
        <taxon>Pezizomycotina</taxon>
        <taxon>Sordariomycetes</taxon>
        <taxon>Sordariomycetidae</taxon>
        <taxon>Diaporthales</taxon>
        <taxon>Cryphonectriaceae</taxon>
        <taxon>Cryphonectria-Endothia species complex</taxon>
        <taxon>Cryphonectria</taxon>
    </lineage>
</organism>
<feature type="compositionally biased region" description="Basic and acidic residues" evidence="1">
    <location>
        <begin position="305"/>
        <end position="315"/>
    </location>
</feature>
<gene>
    <name evidence="4" type="ORF">M406DRAFT_231285</name>
</gene>
<feature type="non-terminal residue" evidence="4">
    <location>
        <position position="1"/>
    </location>
</feature>
<keyword evidence="2" id="KW-0812">Transmembrane</keyword>
<evidence type="ECO:0000313" key="4">
    <source>
        <dbReference type="EMBL" id="KAF3768769.1"/>
    </source>
</evidence>
<feature type="transmembrane region" description="Helical" evidence="2">
    <location>
        <begin position="173"/>
        <end position="191"/>
    </location>
</feature>
<feature type="compositionally biased region" description="Basic and acidic residues" evidence="1">
    <location>
        <begin position="279"/>
        <end position="289"/>
    </location>
</feature>
<dbReference type="InterPro" id="IPR049326">
    <property type="entry name" value="Rhodopsin_dom_fungi"/>
</dbReference>
<comment type="caution">
    <text evidence="4">The sequence shown here is derived from an EMBL/GenBank/DDBJ whole genome shotgun (WGS) entry which is preliminary data.</text>
</comment>
<feature type="transmembrane region" description="Helical" evidence="2">
    <location>
        <begin position="16"/>
        <end position="37"/>
    </location>
</feature>
<protein>
    <recommendedName>
        <fullName evidence="3">Rhodopsin domain-containing protein</fullName>
    </recommendedName>
</protein>
<evidence type="ECO:0000256" key="1">
    <source>
        <dbReference type="SAM" id="MobiDB-lite"/>
    </source>
</evidence>
<feature type="transmembrane region" description="Helical" evidence="2">
    <location>
        <begin position="135"/>
        <end position="161"/>
    </location>
</feature>
<feature type="domain" description="Rhodopsin" evidence="3">
    <location>
        <begin position="34"/>
        <end position="234"/>
    </location>
</feature>
<evidence type="ECO:0000256" key="2">
    <source>
        <dbReference type="SAM" id="Phobius"/>
    </source>
</evidence>
<keyword evidence="2" id="KW-1133">Transmembrane helix</keyword>
<dbReference type="Pfam" id="PF20684">
    <property type="entry name" value="Fung_rhodopsin"/>
    <property type="match status" value="1"/>
</dbReference>
<feature type="compositionally biased region" description="Acidic residues" evidence="1">
    <location>
        <begin position="290"/>
        <end position="300"/>
    </location>
</feature>
<evidence type="ECO:0000313" key="5">
    <source>
        <dbReference type="Proteomes" id="UP000803844"/>
    </source>
</evidence>
<keyword evidence="5" id="KW-1185">Reference proteome</keyword>
<proteinExistence type="predicted"/>
<sequence>GSHRLVPSGPDNHAGYVWIASILCLIYSGLATIIRTVVKWHVFGLDDHLLFFAMAFLASEILAVIVLCLAKCSTAALILRIFTADGERGKRWVTCWLVVGASTAWGIGSVLALAISCDASAVLTTENLSQCPNQIHRWQAITALDITIDIITCALPAIFTWPMNMPSRLKFKVTAAFIFRALFVVLSGMHLHYLQTYAGAAEPQLAVTDGAVLQQAMIACTIISATVPNLKGFMKAFHTGMGNLGFERPSRGGTKSSSYALQTIGGSLMKGVRGAVRLPSDRSRDRDEMSDGLGGEEEEAGPPRFRPDMCRHETSVVHSNNRSGTTEEEEEEEGRSLRRSGSRELIIRKQVDWKVSHE</sequence>
<dbReference type="PANTHER" id="PTHR39614">
    <property type="entry name" value="INTEGRAL MEMBRANE PROTEIN"/>
    <property type="match status" value="1"/>
</dbReference>
<dbReference type="OrthoDB" id="3918601at2759"/>
<dbReference type="Proteomes" id="UP000803844">
    <property type="component" value="Unassembled WGS sequence"/>
</dbReference>
<dbReference type="GeneID" id="63832999"/>
<feature type="region of interest" description="Disordered" evidence="1">
    <location>
        <begin position="275"/>
        <end position="342"/>
    </location>
</feature>
<dbReference type="EMBL" id="MU032345">
    <property type="protein sequence ID" value="KAF3768769.1"/>
    <property type="molecule type" value="Genomic_DNA"/>
</dbReference>
<dbReference type="PANTHER" id="PTHR39614:SF2">
    <property type="entry name" value="INTEGRAL MEMBRANE PROTEIN"/>
    <property type="match status" value="1"/>
</dbReference>
<keyword evidence="2" id="KW-0472">Membrane</keyword>
<evidence type="ECO:0000259" key="3">
    <source>
        <dbReference type="Pfam" id="PF20684"/>
    </source>
</evidence>
<feature type="non-terminal residue" evidence="4">
    <location>
        <position position="358"/>
    </location>
</feature>
<dbReference type="AlphaFoldDB" id="A0A9P5CRN8"/>
<name>A0A9P5CRN8_CRYP1</name>
<feature type="transmembrane region" description="Helical" evidence="2">
    <location>
        <begin position="49"/>
        <end position="70"/>
    </location>
</feature>
<feature type="transmembrane region" description="Helical" evidence="2">
    <location>
        <begin position="211"/>
        <end position="230"/>
    </location>
</feature>
<dbReference type="RefSeq" id="XP_040779730.1">
    <property type="nucleotide sequence ID" value="XM_040915870.1"/>
</dbReference>
<accession>A0A9P5CRN8</accession>
<reference evidence="4" key="1">
    <citation type="journal article" date="2020" name="Phytopathology">
        <title>Genome sequence of the chestnut blight fungus Cryphonectria parasitica EP155: A fundamental resource for an archetypical invasive plant pathogen.</title>
        <authorList>
            <person name="Crouch J.A."/>
            <person name="Dawe A."/>
            <person name="Aerts A."/>
            <person name="Barry K."/>
            <person name="Churchill A.C.L."/>
            <person name="Grimwood J."/>
            <person name="Hillman B."/>
            <person name="Milgroom M.G."/>
            <person name="Pangilinan J."/>
            <person name="Smith M."/>
            <person name="Salamov A."/>
            <person name="Schmutz J."/>
            <person name="Yadav J."/>
            <person name="Grigoriev I.V."/>
            <person name="Nuss D."/>
        </authorList>
    </citation>
    <scope>NUCLEOTIDE SEQUENCE</scope>
    <source>
        <strain evidence="4">EP155</strain>
    </source>
</reference>